<evidence type="ECO:0000256" key="1">
    <source>
        <dbReference type="SAM" id="Phobius"/>
    </source>
</evidence>
<evidence type="ECO:0000313" key="2">
    <source>
        <dbReference type="EMBL" id="VDL99453.1"/>
    </source>
</evidence>
<sequence>MSVQILARAIGADKAELIPEPVLQKDIIMVLCTIQLLLALSVLILLVRELFISDSPLINARPLNTENMESIGNIIDREVIQINPSMLIDLLMNDPLFESQKDSDVLDGVEKERVDIIFQKAVSSILRRTVEAIFSTALIESWTSQPE</sequence>
<proteinExistence type="predicted"/>
<accession>A0A183T9C0</accession>
<reference evidence="2 3" key="2">
    <citation type="submission" date="2018-11" db="EMBL/GenBank/DDBJ databases">
        <authorList>
            <consortium name="Pathogen Informatics"/>
        </authorList>
    </citation>
    <scope>NUCLEOTIDE SEQUENCE [LARGE SCALE GENOMIC DNA]</scope>
    <source>
        <strain evidence="2 3">NST_G2</strain>
    </source>
</reference>
<feature type="transmembrane region" description="Helical" evidence="1">
    <location>
        <begin position="27"/>
        <end position="47"/>
    </location>
</feature>
<dbReference type="Proteomes" id="UP000275846">
    <property type="component" value="Unassembled WGS sequence"/>
</dbReference>
<keyword evidence="1" id="KW-1133">Transmembrane helix</keyword>
<evidence type="ECO:0000313" key="3">
    <source>
        <dbReference type="Proteomes" id="UP000275846"/>
    </source>
</evidence>
<keyword evidence="1" id="KW-0812">Transmembrane</keyword>
<dbReference type="AlphaFoldDB" id="A0A183T9C0"/>
<gene>
    <name evidence="2" type="ORF">SSLN_LOCUS13068</name>
</gene>
<organism evidence="4">
    <name type="scientific">Schistocephalus solidus</name>
    <name type="common">Tapeworm</name>
    <dbReference type="NCBI Taxonomy" id="70667"/>
    <lineage>
        <taxon>Eukaryota</taxon>
        <taxon>Metazoa</taxon>
        <taxon>Spiralia</taxon>
        <taxon>Lophotrochozoa</taxon>
        <taxon>Platyhelminthes</taxon>
        <taxon>Cestoda</taxon>
        <taxon>Eucestoda</taxon>
        <taxon>Diphyllobothriidea</taxon>
        <taxon>Diphyllobothriidae</taxon>
        <taxon>Schistocephalus</taxon>
    </lineage>
</organism>
<protein>
    <submittedName>
        <fullName evidence="4">CNNM transmembrane domain-containing protein</fullName>
    </submittedName>
</protein>
<keyword evidence="3" id="KW-1185">Reference proteome</keyword>
<evidence type="ECO:0000313" key="4">
    <source>
        <dbReference type="WBParaSite" id="SSLN_0001356901-mRNA-1"/>
    </source>
</evidence>
<name>A0A183T9C0_SCHSO</name>
<dbReference type="EMBL" id="UYSU01037773">
    <property type="protein sequence ID" value="VDL99453.1"/>
    <property type="molecule type" value="Genomic_DNA"/>
</dbReference>
<keyword evidence="1" id="KW-0472">Membrane</keyword>
<dbReference type="OrthoDB" id="6256885at2759"/>
<reference evidence="4" key="1">
    <citation type="submission" date="2016-06" db="UniProtKB">
        <authorList>
            <consortium name="WormBaseParasite"/>
        </authorList>
    </citation>
    <scope>IDENTIFICATION</scope>
</reference>
<dbReference type="WBParaSite" id="SSLN_0001356901-mRNA-1">
    <property type="protein sequence ID" value="SSLN_0001356901-mRNA-1"/>
    <property type="gene ID" value="SSLN_0001356901"/>
</dbReference>